<keyword evidence="3" id="KW-1185">Reference proteome</keyword>
<dbReference type="SUPFAM" id="SSF54236">
    <property type="entry name" value="Ubiquitin-like"/>
    <property type="match status" value="1"/>
</dbReference>
<evidence type="ECO:0000256" key="1">
    <source>
        <dbReference type="SAM" id="MobiDB-lite"/>
    </source>
</evidence>
<organism evidence="2 3">
    <name type="scientific">Glomus cerebriforme</name>
    <dbReference type="NCBI Taxonomy" id="658196"/>
    <lineage>
        <taxon>Eukaryota</taxon>
        <taxon>Fungi</taxon>
        <taxon>Fungi incertae sedis</taxon>
        <taxon>Mucoromycota</taxon>
        <taxon>Glomeromycotina</taxon>
        <taxon>Glomeromycetes</taxon>
        <taxon>Glomerales</taxon>
        <taxon>Glomeraceae</taxon>
        <taxon>Glomus</taxon>
    </lineage>
</organism>
<protein>
    <recommendedName>
        <fullName evidence="4">Ubiquitin-like domain-containing protein</fullName>
    </recommendedName>
</protein>
<evidence type="ECO:0000313" key="2">
    <source>
        <dbReference type="EMBL" id="RIA88547.1"/>
    </source>
</evidence>
<feature type="region of interest" description="Disordered" evidence="1">
    <location>
        <begin position="71"/>
        <end position="93"/>
    </location>
</feature>
<reference evidence="2 3" key="1">
    <citation type="submission" date="2018-06" db="EMBL/GenBank/DDBJ databases">
        <title>Comparative genomics reveals the genomic features of Rhizophagus irregularis, R. cerebriforme, R. diaphanum and Gigaspora rosea, and their symbiotic lifestyle signature.</title>
        <authorList>
            <person name="Morin E."/>
            <person name="San Clemente H."/>
            <person name="Chen E.C.H."/>
            <person name="De La Providencia I."/>
            <person name="Hainaut M."/>
            <person name="Kuo A."/>
            <person name="Kohler A."/>
            <person name="Murat C."/>
            <person name="Tang N."/>
            <person name="Roy S."/>
            <person name="Loubradou J."/>
            <person name="Henrissat B."/>
            <person name="Grigoriev I.V."/>
            <person name="Corradi N."/>
            <person name="Roux C."/>
            <person name="Martin F.M."/>
        </authorList>
    </citation>
    <scope>NUCLEOTIDE SEQUENCE [LARGE SCALE GENOMIC DNA]</scope>
    <source>
        <strain evidence="2 3">DAOM 227022</strain>
    </source>
</reference>
<dbReference type="InterPro" id="IPR029071">
    <property type="entry name" value="Ubiquitin-like_domsf"/>
</dbReference>
<gene>
    <name evidence="2" type="ORF">C1645_739319</name>
</gene>
<accession>A0A397SXL7</accession>
<dbReference type="Proteomes" id="UP000265703">
    <property type="component" value="Unassembled WGS sequence"/>
</dbReference>
<dbReference type="AlphaFoldDB" id="A0A397SXL7"/>
<proteinExistence type="predicted"/>
<evidence type="ECO:0000313" key="3">
    <source>
        <dbReference type="Proteomes" id="UP000265703"/>
    </source>
</evidence>
<evidence type="ECO:0008006" key="4">
    <source>
        <dbReference type="Google" id="ProtNLM"/>
    </source>
</evidence>
<feature type="compositionally biased region" description="Low complexity" evidence="1">
    <location>
        <begin position="80"/>
        <end position="93"/>
    </location>
</feature>
<sequence>MQEIDYSTFDKNFNFIHSNFQHHYTLTNFDSLFMLEGEQFWPSTSKSNELTNNVIKEFITNLIKKLIPPKGKVSHHHKIPQPSSLINSSSRSNQSETFNINKTIQNMNRVNRINNSDQTIQKSLTKYKKLSASKVIKFKVHIYWEHNSFYLNVTVPRDTNLRSFKQSVSQAYGFKLPPNCVVIYHTKKFDNKKDLIRYYGHSDKINAALLEFLFLKGKIRVTNSEEKWKIWMKGWNDEVQVTIFSGSTL</sequence>
<comment type="caution">
    <text evidence="2">The sequence shown here is derived from an EMBL/GenBank/DDBJ whole genome shotgun (WGS) entry which is preliminary data.</text>
</comment>
<dbReference type="OrthoDB" id="2319326at2759"/>
<name>A0A397SXL7_9GLOM</name>
<dbReference type="EMBL" id="QKYT01000258">
    <property type="protein sequence ID" value="RIA88547.1"/>
    <property type="molecule type" value="Genomic_DNA"/>
</dbReference>